<dbReference type="InterPro" id="IPR035979">
    <property type="entry name" value="RBD_domain_sf"/>
</dbReference>
<evidence type="ECO:0000256" key="2">
    <source>
        <dbReference type="SAM" id="MobiDB-lite"/>
    </source>
</evidence>
<dbReference type="CDD" id="cd16655">
    <property type="entry name" value="RING-Ubox_WDSUB1-like"/>
    <property type="match status" value="1"/>
</dbReference>
<feature type="region of interest" description="Disordered" evidence="2">
    <location>
        <begin position="851"/>
        <end position="897"/>
    </location>
</feature>
<evidence type="ECO:0000259" key="4">
    <source>
        <dbReference type="PROSITE" id="PS51698"/>
    </source>
</evidence>
<feature type="region of interest" description="Disordered" evidence="2">
    <location>
        <begin position="957"/>
        <end position="1059"/>
    </location>
</feature>
<dbReference type="SUPFAM" id="SSF54928">
    <property type="entry name" value="RNA-binding domain, RBD"/>
    <property type="match status" value="2"/>
</dbReference>
<keyword evidence="1" id="KW-0694">RNA-binding</keyword>
<feature type="compositionally biased region" description="Low complexity" evidence="2">
    <location>
        <begin position="132"/>
        <end position="144"/>
    </location>
</feature>
<dbReference type="Gene3D" id="3.30.40.10">
    <property type="entry name" value="Zinc/RING finger domain, C3HC4 (zinc finger)"/>
    <property type="match status" value="1"/>
</dbReference>
<feature type="domain" description="RRM" evidence="3">
    <location>
        <begin position="756"/>
        <end position="832"/>
    </location>
</feature>
<dbReference type="InterPro" id="IPR012677">
    <property type="entry name" value="Nucleotide-bd_a/b_plait_sf"/>
</dbReference>
<feature type="region of interest" description="Disordered" evidence="2">
    <location>
        <begin position="517"/>
        <end position="549"/>
    </location>
</feature>
<proteinExistence type="predicted"/>
<dbReference type="PANTHER" id="PTHR47093">
    <property type="entry name" value="PROTEIN JSN1-RELATED"/>
    <property type="match status" value="1"/>
</dbReference>
<evidence type="ECO:0000313" key="6">
    <source>
        <dbReference type="Proteomes" id="UP001489004"/>
    </source>
</evidence>
<feature type="domain" description="RRM" evidence="3">
    <location>
        <begin position="435"/>
        <end position="511"/>
    </location>
</feature>
<feature type="region of interest" description="Disordered" evidence="2">
    <location>
        <begin position="1"/>
        <end position="115"/>
    </location>
</feature>
<dbReference type="Pfam" id="PF00076">
    <property type="entry name" value="RRM_1"/>
    <property type="match status" value="2"/>
</dbReference>
<evidence type="ECO:0000256" key="1">
    <source>
        <dbReference type="PROSITE-ProRule" id="PRU00176"/>
    </source>
</evidence>
<dbReference type="InterPro" id="IPR000504">
    <property type="entry name" value="RRM_dom"/>
</dbReference>
<feature type="compositionally biased region" description="Low complexity" evidence="2">
    <location>
        <begin position="855"/>
        <end position="865"/>
    </location>
</feature>
<comment type="caution">
    <text evidence="5">The sequence shown here is derived from an EMBL/GenBank/DDBJ whole genome shotgun (WGS) entry which is preliminary data.</text>
</comment>
<feature type="region of interest" description="Disordered" evidence="2">
    <location>
        <begin position="363"/>
        <end position="412"/>
    </location>
</feature>
<protein>
    <submittedName>
        <fullName evidence="5">Uncharacterized protein</fullName>
    </submittedName>
</protein>
<feature type="compositionally biased region" description="Low complexity" evidence="2">
    <location>
        <begin position="969"/>
        <end position="978"/>
    </location>
</feature>
<dbReference type="SMART" id="SM00504">
    <property type="entry name" value="Ubox"/>
    <property type="match status" value="1"/>
</dbReference>
<dbReference type="SUPFAM" id="SSF57850">
    <property type="entry name" value="RING/U-box"/>
    <property type="match status" value="1"/>
</dbReference>
<reference evidence="5 6" key="1">
    <citation type="journal article" date="2024" name="Nat. Commun.">
        <title>Phylogenomics reveals the evolutionary origins of lichenization in chlorophyte algae.</title>
        <authorList>
            <person name="Puginier C."/>
            <person name="Libourel C."/>
            <person name="Otte J."/>
            <person name="Skaloud P."/>
            <person name="Haon M."/>
            <person name="Grisel S."/>
            <person name="Petersen M."/>
            <person name="Berrin J.G."/>
            <person name="Delaux P.M."/>
            <person name="Dal Grande F."/>
            <person name="Keller J."/>
        </authorList>
    </citation>
    <scope>NUCLEOTIDE SEQUENCE [LARGE SCALE GENOMIC DNA]</scope>
    <source>
        <strain evidence="5 6">SAG 2043</strain>
    </source>
</reference>
<dbReference type="GO" id="GO:0004842">
    <property type="term" value="F:ubiquitin-protein transferase activity"/>
    <property type="evidence" value="ECO:0007669"/>
    <property type="project" value="InterPro"/>
</dbReference>
<gene>
    <name evidence="5" type="ORF">WJX72_004667</name>
</gene>
<dbReference type="Pfam" id="PF04564">
    <property type="entry name" value="U-box"/>
    <property type="match status" value="1"/>
</dbReference>
<dbReference type="GO" id="GO:0003723">
    <property type="term" value="F:RNA binding"/>
    <property type="evidence" value="ECO:0007669"/>
    <property type="project" value="UniProtKB-UniRule"/>
</dbReference>
<feature type="domain" description="U-box" evidence="4">
    <location>
        <begin position="1108"/>
        <end position="1181"/>
    </location>
</feature>
<dbReference type="Proteomes" id="UP001489004">
    <property type="component" value="Unassembled WGS sequence"/>
</dbReference>
<dbReference type="PROSITE" id="PS50102">
    <property type="entry name" value="RRM"/>
    <property type="match status" value="3"/>
</dbReference>
<evidence type="ECO:0000313" key="5">
    <source>
        <dbReference type="EMBL" id="KAK9816753.1"/>
    </source>
</evidence>
<feature type="region of interest" description="Disordered" evidence="2">
    <location>
        <begin position="129"/>
        <end position="299"/>
    </location>
</feature>
<sequence length="1183" mass="125004">MSAEVRQHSLCTLQVGSDKSSDHPGLRAFKQASLDSVPEQVSTDMHDVSGQSDSGGGSMKEQPSENMQQDLSEREARALVIRQQQRGNDAPHEAQRHFLASQAGSPPVASGGWPAHSAAELEGWGQAGRYNSSSEAQLHSLSSQMSSPTSRQAPPAGPARALGLSQPAANQPAASMAEHRLPEPTTFGRQSSAYSQQFSSSSDWRWDPMQSNGSVASLGQQGSMFRSNTLSRAPGSGTLSSGGTLSYHSSLPSAGRNRLDAQLSTGLRPPEQIPTTQAGGLGGLSSQRPGSGYLSAMDRGSTPIGLGAAMDSVDGRAQLQSGQLDMAWLEANYPQQGSGSSASTRHSPRERIEELLSAAGRAWSGPPAWTAKQGHGQGQHASLSSSPDMGSEPAGMPELSAEPSMAQHMSAEPCRAAGGLALEAEEPQLTDRPSRLLWLGNLRAGVQCTLLKSIFEAFGELDDVMTFAGRPHCLINYKTVEAAKCAVDALHEHEVPALSGERKLLLKFRTPRAASGLDTSLMDATNQASRPPPLRQQSGQMPTQLSSQMSAQMSGQLLTQLSTQLSMQMSGQLSGQLSAQMSGQVSGLSDSDSMLPRGSRSPIENEAVVPSSRVWLGNIVATATVRSLRAVFSRFGPLTDAAVFPARIGPLGYAFVNFETVDAAVKAYAALNNGIVPILAGNKQLKMRFKTAKGADPVPSGDSLLEAQGMMGMQSSTEPRRPDQQWPYQEPDFAQDAADRLEATLAEAEANAKPSRHLWLGNVPVKPNKAAIEALFSAYGALESVRVFPGKTFAFVNYLSTQHATLAIQNLNNVPVPSISGRKPLVVRYQSEQSFGNPLLVDHMPQALLGQRSASGPQLGPLLRRPSPPPPFAQQPPDWAAGSSPAGQGGAEESDEPLMPAINLSNRLNPNNVHFDRELATRQRSLDRSTMDFGLLGQSQGHFMQSQQNLSLQVPQVTDGIGNRPPAPSSQQDAPASSLTSPRREGSGTLRPHSGSVRLGSGNSEGRSGSVRLGSGDSEGRDSLEAAGRSSSRTTRGSSSVRLGSGDSEGRDSLEAAGRSAGLQAGAQLGWQQIVQGSAGYGNSSQSSAAAIAAALANAFHGAQQGVRLPEHFFCRLTNKLMSDPVTAADGCIYERAAILEWTAQQNTSPVTHLPLAHKGVTPCPALRDAIQHHLSIHHPLVQ</sequence>
<dbReference type="AlphaFoldDB" id="A0AAW1Q352"/>
<dbReference type="CDD" id="cd00590">
    <property type="entry name" value="RRM_SF"/>
    <property type="match status" value="1"/>
</dbReference>
<dbReference type="InterPro" id="IPR013083">
    <property type="entry name" value="Znf_RING/FYVE/PHD"/>
</dbReference>
<dbReference type="InterPro" id="IPR003613">
    <property type="entry name" value="Ubox_domain"/>
</dbReference>
<dbReference type="PANTHER" id="PTHR47093:SF1">
    <property type="entry name" value="PROTEIN JSN1-RELATED"/>
    <property type="match status" value="1"/>
</dbReference>
<feature type="compositionally biased region" description="Polar residues" evidence="2">
    <location>
        <begin position="9"/>
        <end position="18"/>
    </location>
</feature>
<dbReference type="PROSITE" id="PS51698">
    <property type="entry name" value="U_BOX"/>
    <property type="match status" value="1"/>
</dbReference>
<organism evidence="5 6">
    <name type="scientific">[Myrmecia] bisecta</name>
    <dbReference type="NCBI Taxonomy" id="41462"/>
    <lineage>
        <taxon>Eukaryota</taxon>
        <taxon>Viridiplantae</taxon>
        <taxon>Chlorophyta</taxon>
        <taxon>core chlorophytes</taxon>
        <taxon>Trebouxiophyceae</taxon>
        <taxon>Trebouxiales</taxon>
        <taxon>Trebouxiaceae</taxon>
        <taxon>Myrmecia</taxon>
    </lineage>
</organism>
<feature type="compositionally biased region" description="Low complexity" evidence="2">
    <location>
        <begin position="235"/>
        <end position="246"/>
    </location>
</feature>
<dbReference type="EMBL" id="JALJOR010000005">
    <property type="protein sequence ID" value="KAK9816753.1"/>
    <property type="molecule type" value="Genomic_DNA"/>
</dbReference>
<feature type="compositionally biased region" description="Polar residues" evidence="2">
    <location>
        <begin position="522"/>
        <end position="549"/>
    </location>
</feature>
<dbReference type="GO" id="GO:0000288">
    <property type="term" value="P:nuclear-transcribed mRNA catabolic process, deadenylation-dependent decay"/>
    <property type="evidence" value="ECO:0007669"/>
    <property type="project" value="TreeGrafter"/>
</dbReference>
<dbReference type="InterPro" id="IPR052645">
    <property type="entry name" value="Pumilio_domain_protein"/>
</dbReference>
<feature type="compositionally biased region" description="Polar residues" evidence="2">
    <location>
        <begin position="379"/>
        <end position="388"/>
    </location>
</feature>
<feature type="compositionally biased region" description="Low complexity" evidence="2">
    <location>
        <begin position="190"/>
        <end position="202"/>
    </location>
</feature>
<feature type="domain" description="RRM" evidence="3">
    <location>
        <begin position="612"/>
        <end position="692"/>
    </location>
</feature>
<keyword evidence="6" id="KW-1185">Reference proteome</keyword>
<dbReference type="GO" id="GO:0016567">
    <property type="term" value="P:protein ubiquitination"/>
    <property type="evidence" value="ECO:0007669"/>
    <property type="project" value="InterPro"/>
</dbReference>
<feature type="compositionally biased region" description="Low complexity" evidence="2">
    <location>
        <begin position="875"/>
        <end position="886"/>
    </location>
</feature>
<feature type="compositionally biased region" description="Polar residues" evidence="2">
    <location>
        <begin position="209"/>
        <end position="231"/>
    </location>
</feature>
<dbReference type="SMART" id="SM00360">
    <property type="entry name" value="RRM"/>
    <property type="match status" value="3"/>
</dbReference>
<feature type="compositionally biased region" description="Low complexity" evidence="2">
    <location>
        <begin position="1028"/>
        <end position="1046"/>
    </location>
</feature>
<name>A0AAW1Q352_9CHLO</name>
<accession>A0AAW1Q352</accession>
<dbReference type="Gene3D" id="3.30.70.330">
    <property type="match status" value="3"/>
</dbReference>
<evidence type="ECO:0000259" key="3">
    <source>
        <dbReference type="PROSITE" id="PS50102"/>
    </source>
</evidence>
<feature type="compositionally biased region" description="Polar residues" evidence="2">
    <location>
        <begin position="273"/>
        <end position="289"/>
    </location>
</feature>